<feature type="compositionally biased region" description="Polar residues" evidence="1">
    <location>
        <begin position="50"/>
        <end position="78"/>
    </location>
</feature>
<reference evidence="2 3" key="1">
    <citation type="journal article" date="2012" name="PLoS Pathog.">
        <title>Diverse lifestyles and strategies of plant pathogenesis encoded in the genomes of eighteen Dothideomycetes fungi.</title>
        <authorList>
            <person name="Ohm R.A."/>
            <person name="Feau N."/>
            <person name="Henrissat B."/>
            <person name="Schoch C.L."/>
            <person name="Horwitz B.A."/>
            <person name="Barry K.W."/>
            <person name="Condon B.J."/>
            <person name="Copeland A.C."/>
            <person name="Dhillon B."/>
            <person name="Glaser F."/>
            <person name="Hesse C.N."/>
            <person name="Kosti I."/>
            <person name="LaButti K."/>
            <person name="Lindquist E.A."/>
            <person name="Lucas S."/>
            <person name="Salamov A.A."/>
            <person name="Bradshaw R.E."/>
            <person name="Ciuffetti L."/>
            <person name="Hamelin R.C."/>
            <person name="Kema G.H.J."/>
            <person name="Lawrence C."/>
            <person name="Scott J.A."/>
            <person name="Spatafora J.W."/>
            <person name="Turgeon B.G."/>
            <person name="de Wit P.J.G.M."/>
            <person name="Zhong S."/>
            <person name="Goodwin S.B."/>
            <person name="Grigoriev I.V."/>
        </authorList>
    </citation>
    <scope>NUCLEOTIDE SEQUENCE [LARGE SCALE GENOMIC DNA]</scope>
    <source>
        <strain evidence="3">C4 / ATCC 48331 / race T</strain>
    </source>
</reference>
<name>N4WUS2_COCH4</name>
<accession>N4WUS2</accession>
<gene>
    <name evidence="2" type="ORF">COCC4DRAFT_65877</name>
</gene>
<organism evidence="2 3">
    <name type="scientific">Cochliobolus heterostrophus (strain C4 / ATCC 48331 / race T)</name>
    <name type="common">Southern corn leaf blight fungus</name>
    <name type="synonym">Bipolaris maydis</name>
    <dbReference type="NCBI Taxonomy" id="665024"/>
    <lineage>
        <taxon>Eukaryota</taxon>
        <taxon>Fungi</taxon>
        <taxon>Dikarya</taxon>
        <taxon>Ascomycota</taxon>
        <taxon>Pezizomycotina</taxon>
        <taxon>Dothideomycetes</taxon>
        <taxon>Pleosporomycetidae</taxon>
        <taxon>Pleosporales</taxon>
        <taxon>Pleosporineae</taxon>
        <taxon>Pleosporaceae</taxon>
        <taxon>Bipolaris</taxon>
    </lineage>
</organism>
<evidence type="ECO:0008006" key="4">
    <source>
        <dbReference type="Google" id="ProtNLM"/>
    </source>
</evidence>
<feature type="region of interest" description="Disordered" evidence="1">
    <location>
        <begin position="1"/>
        <end position="80"/>
    </location>
</feature>
<dbReference type="AlphaFoldDB" id="N4WUS2"/>
<feature type="compositionally biased region" description="Polar residues" evidence="1">
    <location>
        <begin position="30"/>
        <end position="42"/>
    </location>
</feature>
<keyword evidence="3" id="KW-1185">Reference proteome</keyword>
<dbReference type="EMBL" id="KB733479">
    <property type="protein sequence ID" value="ENH99972.1"/>
    <property type="molecule type" value="Genomic_DNA"/>
</dbReference>
<evidence type="ECO:0000313" key="2">
    <source>
        <dbReference type="EMBL" id="ENH99972.1"/>
    </source>
</evidence>
<protein>
    <recommendedName>
        <fullName evidence="4">Aflatoxin regulatory protein domain-containing protein</fullName>
    </recommendedName>
</protein>
<sequence length="400" mass="44522">MGRPRKSGTARKARVEQREASIEDDDRSQIENQHAPTQSADQDTAHSTDDVQQISTSKGRNGSTSATPSPRTYSSEATIPTVDSDLVSTSEYSFNITTTSMHDNMFAMDQLSNVGLSSSYETLDSLDSPLNAIYGSKLAAQEIDIHDIQDQHHLVEACSDLGDRSSMWANSKPQDVFNILNDPPDLNNSANIDAFSVRPTMDMTLSRDNRAPILDPATPELFRQLPLSPVNQIGFQAFEPIRAEYSGCECYKLILRLLLQLDEALHHANAMKLDTALQMNKDVFAHSKNMLDCYSCTGTQPSQHLLQVMLVDRGIGVLESKLKNKSPTSILFSFDELSNFWRKDVLESAEDCSLLVGGYEISLEKNIFIKKLLQRRLDNWATVLEDLQKITLGTIANSRS</sequence>
<evidence type="ECO:0000256" key="1">
    <source>
        <dbReference type="SAM" id="MobiDB-lite"/>
    </source>
</evidence>
<dbReference type="RefSeq" id="XP_014073914.1">
    <property type="nucleotide sequence ID" value="XM_014218439.1"/>
</dbReference>
<reference evidence="3" key="2">
    <citation type="journal article" date="2013" name="PLoS Genet.">
        <title>Comparative genome structure, secondary metabolite, and effector coding capacity across Cochliobolus pathogens.</title>
        <authorList>
            <person name="Condon B.J."/>
            <person name="Leng Y."/>
            <person name="Wu D."/>
            <person name="Bushley K.E."/>
            <person name="Ohm R.A."/>
            <person name="Otillar R."/>
            <person name="Martin J."/>
            <person name="Schackwitz W."/>
            <person name="Grimwood J."/>
            <person name="MohdZainudin N."/>
            <person name="Xue C."/>
            <person name="Wang R."/>
            <person name="Manning V.A."/>
            <person name="Dhillon B."/>
            <person name="Tu Z.J."/>
            <person name="Steffenson B.J."/>
            <person name="Salamov A."/>
            <person name="Sun H."/>
            <person name="Lowry S."/>
            <person name="LaButti K."/>
            <person name="Han J."/>
            <person name="Copeland A."/>
            <person name="Lindquist E."/>
            <person name="Barry K."/>
            <person name="Schmutz J."/>
            <person name="Baker S.E."/>
            <person name="Ciuffetti L.M."/>
            <person name="Grigoriev I.V."/>
            <person name="Zhong S."/>
            <person name="Turgeon B.G."/>
        </authorList>
    </citation>
    <scope>NUCLEOTIDE SEQUENCE [LARGE SCALE GENOMIC DNA]</scope>
    <source>
        <strain evidence="3">C4 / ATCC 48331 / race T</strain>
    </source>
</reference>
<feature type="compositionally biased region" description="Basic residues" evidence="1">
    <location>
        <begin position="1"/>
        <end position="12"/>
    </location>
</feature>
<proteinExistence type="predicted"/>
<evidence type="ECO:0000313" key="3">
    <source>
        <dbReference type="Proteomes" id="UP000012338"/>
    </source>
</evidence>
<dbReference type="Proteomes" id="UP000012338">
    <property type="component" value="Unassembled WGS sequence"/>
</dbReference>
<dbReference type="OrthoDB" id="3687278at2759"/>
<dbReference type="GeneID" id="25847076"/>
<dbReference type="HOGENOM" id="CLU_688880_0_0_1"/>